<organism evidence="1 2">
    <name type="scientific">Batillaria attramentaria</name>
    <dbReference type="NCBI Taxonomy" id="370345"/>
    <lineage>
        <taxon>Eukaryota</taxon>
        <taxon>Metazoa</taxon>
        <taxon>Spiralia</taxon>
        <taxon>Lophotrochozoa</taxon>
        <taxon>Mollusca</taxon>
        <taxon>Gastropoda</taxon>
        <taxon>Caenogastropoda</taxon>
        <taxon>Sorbeoconcha</taxon>
        <taxon>Cerithioidea</taxon>
        <taxon>Batillariidae</taxon>
        <taxon>Batillaria</taxon>
    </lineage>
</organism>
<name>A0ABD0JWE0_9CAEN</name>
<dbReference type="EMBL" id="JACVVK020000306">
    <property type="protein sequence ID" value="KAK7479292.1"/>
    <property type="molecule type" value="Genomic_DNA"/>
</dbReference>
<evidence type="ECO:0008006" key="3">
    <source>
        <dbReference type="Google" id="ProtNLM"/>
    </source>
</evidence>
<keyword evidence="2" id="KW-1185">Reference proteome</keyword>
<comment type="caution">
    <text evidence="1">The sequence shown here is derived from an EMBL/GenBank/DDBJ whole genome shotgun (WGS) entry which is preliminary data.</text>
</comment>
<proteinExistence type="predicted"/>
<protein>
    <recommendedName>
        <fullName evidence="3">Ribosomal protein L14</fullName>
    </recommendedName>
</protein>
<dbReference type="Proteomes" id="UP001519460">
    <property type="component" value="Unassembled WGS sequence"/>
</dbReference>
<sequence>MPLMFRLRRYVICLEADNWKILTPRGTEIAIGECLVSKHGTGRAQSKQGFGSCQVAMVIAHRTEGAFVQN</sequence>
<accession>A0ABD0JWE0</accession>
<gene>
    <name evidence="1" type="ORF">BaRGS_00029462</name>
</gene>
<reference evidence="1 2" key="1">
    <citation type="journal article" date="2023" name="Sci. Data">
        <title>Genome assembly of the Korean intertidal mud-creeper Batillaria attramentaria.</title>
        <authorList>
            <person name="Patra A.K."/>
            <person name="Ho P.T."/>
            <person name="Jun S."/>
            <person name="Lee S.J."/>
            <person name="Kim Y."/>
            <person name="Won Y.J."/>
        </authorList>
    </citation>
    <scope>NUCLEOTIDE SEQUENCE [LARGE SCALE GENOMIC DNA]</scope>
    <source>
        <strain evidence="1">Wonlab-2016</strain>
    </source>
</reference>
<dbReference type="AlphaFoldDB" id="A0ABD0JWE0"/>
<evidence type="ECO:0000313" key="1">
    <source>
        <dbReference type="EMBL" id="KAK7479292.1"/>
    </source>
</evidence>
<evidence type="ECO:0000313" key="2">
    <source>
        <dbReference type="Proteomes" id="UP001519460"/>
    </source>
</evidence>